<evidence type="ECO:0000313" key="2">
    <source>
        <dbReference type="EMBL" id="QQL46233.1"/>
    </source>
</evidence>
<gene>
    <name evidence="2" type="ORF">G3M56_006525</name>
</gene>
<keyword evidence="1" id="KW-0560">Oxidoreductase</keyword>
<dbReference type="GO" id="GO:0006571">
    <property type="term" value="P:tyrosine biosynthetic process"/>
    <property type="evidence" value="ECO:0007669"/>
    <property type="project" value="InterPro"/>
</dbReference>
<dbReference type="InterPro" id="IPR003099">
    <property type="entry name" value="Prephen_DH"/>
</dbReference>
<dbReference type="Gene3D" id="1.10.3660.10">
    <property type="entry name" value="6-phosphogluconate dehydrogenase C-terminal like domain"/>
    <property type="match status" value="1"/>
</dbReference>
<dbReference type="PANTHER" id="PTHR21363:SF0">
    <property type="entry name" value="PREPHENATE DEHYDROGENASE [NADP(+)]"/>
    <property type="match status" value="1"/>
</dbReference>
<name>A0A6B3L424_9BACT</name>
<dbReference type="InterPro" id="IPR036291">
    <property type="entry name" value="NAD(P)-bd_dom_sf"/>
</dbReference>
<dbReference type="Proteomes" id="UP000475117">
    <property type="component" value="Chromosome"/>
</dbReference>
<protein>
    <submittedName>
        <fullName evidence="2">Prephenate dehydrogenase/arogenate dehydrogenase family protein</fullName>
    </submittedName>
</protein>
<dbReference type="Gene3D" id="3.40.50.720">
    <property type="entry name" value="NAD(P)-binding Rossmann-like Domain"/>
    <property type="match status" value="1"/>
</dbReference>
<reference evidence="2 3" key="1">
    <citation type="submission" date="2020-12" db="EMBL/GenBank/DDBJ databases">
        <title>Sulforoseuscoccus oceanibium gen. nov., sp. nov., a representative of the phylum Verrucomicrobia with special cytoplasmic membrane, and proposal of Sulforoseuscoccusaceae fam. nov.</title>
        <authorList>
            <person name="Xi F."/>
        </authorList>
    </citation>
    <scope>NUCLEOTIDE SEQUENCE [LARGE SCALE GENOMIC DNA]</scope>
    <source>
        <strain evidence="2 3">T37</strain>
    </source>
</reference>
<dbReference type="InterPro" id="IPR046826">
    <property type="entry name" value="PDH_N"/>
</dbReference>
<dbReference type="AlphaFoldDB" id="A0A6B3L424"/>
<dbReference type="SUPFAM" id="SSF51735">
    <property type="entry name" value="NAD(P)-binding Rossmann-fold domains"/>
    <property type="match status" value="1"/>
</dbReference>
<evidence type="ECO:0000256" key="1">
    <source>
        <dbReference type="ARBA" id="ARBA00023002"/>
    </source>
</evidence>
<dbReference type="PROSITE" id="PS51176">
    <property type="entry name" value="PDH_ADH"/>
    <property type="match status" value="1"/>
</dbReference>
<accession>A0A6B3L424</accession>
<dbReference type="GO" id="GO:0004665">
    <property type="term" value="F:prephenate dehydrogenase (NADP+) activity"/>
    <property type="evidence" value="ECO:0007669"/>
    <property type="project" value="InterPro"/>
</dbReference>
<dbReference type="KEGG" id="soa:G3M56_006525"/>
<dbReference type="GO" id="GO:0070403">
    <property type="term" value="F:NAD+ binding"/>
    <property type="evidence" value="ECO:0007669"/>
    <property type="project" value="InterPro"/>
</dbReference>
<keyword evidence="3" id="KW-1185">Reference proteome</keyword>
<dbReference type="PANTHER" id="PTHR21363">
    <property type="entry name" value="PREPHENATE DEHYDROGENASE"/>
    <property type="match status" value="1"/>
</dbReference>
<organism evidence="2 3">
    <name type="scientific">Sulfuriroseicoccus oceanibius</name>
    <dbReference type="NCBI Taxonomy" id="2707525"/>
    <lineage>
        <taxon>Bacteria</taxon>
        <taxon>Pseudomonadati</taxon>
        <taxon>Verrucomicrobiota</taxon>
        <taxon>Verrucomicrobiia</taxon>
        <taxon>Verrucomicrobiales</taxon>
        <taxon>Verrucomicrobiaceae</taxon>
        <taxon>Sulfuriroseicoccus</taxon>
    </lineage>
</organism>
<dbReference type="Pfam" id="PF02153">
    <property type="entry name" value="PDH_N"/>
    <property type="match status" value="1"/>
</dbReference>
<dbReference type="Pfam" id="PF20463">
    <property type="entry name" value="PDH_C"/>
    <property type="match status" value="1"/>
</dbReference>
<proteinExistence type="predicted"/>
<dbReference type="InterPro" id="IPR046825">
    <property type="entry name" value="PDH_C"/>
</dbReference>
<dbReference type="InterPro" id="IPR008927">
    <property type="entry name" value="6-PGluconate_DH-like_C_sf"/>
</dbReference>
<dbReference type="RefSeq" id="WP_164363015.1">
    <property type="nucleotide sequence ID" value="NZ_CP066776.1"/>
</dbReference>
<dbReference type="InterPro" id="IPR050812">
    <property type="entry name" value="Preph/Arog_dehydrog"/>
</dbReference>
<sequence>MKCAVKSVAVIGPGVLGGSLALALSDAGLEELRLWGRREAALDGAIGAGFSGRVTTDFEEAVRGVQLVVLAVPVGVMPDLARRIANLPESERPLWVTDVGSVKGSLAGELPAVLDPAGVSFVGAHPMCGSEQSGIGAADRNLFRGARCFVCPGETTSDSALEVVRSFWSEVGCEVHSIDAAEHDAVVAKISHLPHVLAAVAAIGALREDTEMGRFAGNGLRDTSRVASGGVAMWTEILLENQQAVAEALKEAGKTLEAFEQAVAQADAARLTALLAEAKALRDDLATL</sequence>
<evidence type="ECO:0000313" key="3">
    <source>
        <dbReference type="Proteomes" id="UP000475117"/>
    </source>
</evidence>
<dbReference type="GO" id="GO:0008977">
    <property type="term" value="F:prephenate dehydrogenase (NAD+) activity"/>
    <property type="evidence" value="ECO:0007669"/>
    <property type="project" value="InterPro"/>
</dbReference>
<dbReference type="EMBL" id="CP066776">
    <property type="protein sequence ID" value="QQL46233.1"/>
    <property type="molecule type" value="Genomic_DNA"/>
</dbReference>
<dbReference type="SUPFAM" id="SSF48179">
    <property type="entry name" value="6-phosphogluconate dehydrogenase C-terminal domain-like"/>
    <property type="match status" value="1"/>
</dbReference>